<sequence>MQATKVEVVQTVLPLPKASPAAPPHHPFSFPPISPIFPPIPLDEPPSVLRRGAQPQLSRSHWIPKHASNADLAAAEDGGGAANAVTWDPSAGLANSFTPLLIIKISNDDRSTGLDPSEMKLLECLGVVFQVTLFRIGSLFLIGGDPSFGKVH</sequence>
<protein>
    <submittedName>
        <fullName evidence="1">Uncharacterized protein</fullName>
    </submittedName>
</protein>
<reference evidence="1" key="1">
    <citation type="journal article" date="2022" name="Plant J.">
        <title>Strategies of tolerance reflected in two North American maple genomes.</title>
        <authorList>
            <person name="McEvoy S.L."/>
            <person name="Sezen U.U."/>
            <person name="Trouern-Trend A."/>
            <person name="McMahon S.M."/>
            <person name="Schaberg P.G."/>
            <person name="Yang J."/>
            <person name="Wegrzyn J.L."/>
            <person name="Swenson N.G."/>
        </authorList>
    </citation>
    <scope>NUCLEOTIDE SEQUENCE</scope>
    <source>
        <strain evidence="1">91603</strain>
    </source>
</reference>
<keyword evidence="2" id="KW-1185">Reference proteome</keyword>
<reference evidence="1" key="2">
    <citation type="submission" date="2023-02" db="EMBL/GenBank/DDBJ databases">
        <authorList>
            <person name="Swenson N.G."/>
            <person name="Wegrzyn J.L."/>
            <person name="Mcevoy S.L."/>
        </authorList>
    </citation>
    <scope>NUCLEOTIDE SEQUENCE</scope>
    <source>
        <strain evidence="1">91603</strain>
        <tissue evidence="1">Leaf</tissue>
    </source>
</reference>
<accession>A0AAD5IF47</accession>
<comment type="caution">
    <text evidence="1">The sequence shown here is derived from an EMBL/GenBank/DDBJ whole genome shotgun (WGS) entry which is preliminary data.</text>
</comment>
<evidence type="ECO:0000313" key="1">
    <source>
        <dbReference type="EMBL" id="KAI9161708.1"/>
    </source>
</evidence>
<gene>
    <name evidence="1" type="ORF">LWI28_019977</name>
</gene>
<dbReference type="AlphaFoldDB" id="A0AAD5IF47"/>
<dbReference type="EMBL" id="JAJSOW010000106">
    <property type="protein sequence ID" value="KAI9161708.1"/>
    <property type="molecule type" value="Genomic_DNA"/>
</dbReference>
<organism evidence="1 2">
    <name type="scientific">Acer negundo</name>
    <name type="common">Box elder</name>
    <dbReference type="NCBI Taxonomy" id="4023"/>
    <lineage>
        <taxon>Eukaryota</taxon>
        <taxon>Viridiplantae</taxon>
        <taxon>Streptophyta</taxon>
        <taxon>Embryophyta</taxon>
        <taxon>Tracheophyta</taxon>
        <taxon>Spermatophyta</taxon>
        <taxon>Magnoliopsida</taxon>
        <taxon>eudicotyledons</taxon>
        <taxon>Gunneridae</taxon>
        <taxon>Pentapetalae</taxon>
        <taxon>rosids</taxon>
        <taxon>malvids</taxon>
        <taxon>Sapindales</taxon>
        <taxon>Sapindaceae</taxon>
        <taxon>Hippocastanoideae</taxon>
        <taxon>Acereae</taxon>
        <taxon>Acer</taxon>
    </lineage>
</organism>
<proteinExistence type="predicted"/>
<name>A0AAD5IF47_ACENE</name>
<evidence type="ECO:0000313" key="2">
    <source>
        <dbReference type="Proteomes" id="UP001064489"/>
    </source>
</evidence>
<dbReference type="Proteomes" id="UP001064489">
    <property type="component" value="Chromosome 2"/>
</dbReference>